<dbReference type="Gene3D" id="1.10.620.20">
    <property type="entry name" value="Ribonucleotide Reductase, subunit A"/>
    <property type="match status" value="1"/>
</dbReference>
<accession>A0A7R6SXS5</accession>
<name>A0A7R6SXS5_9BACT</name>
<dbReference type="InterPro" id="IPR012348">
    <property type="entry name" value="RNR-like"/>
</dbReference>
<dbReference type="GO" id="GO:0016491">
    <property type="term" value="F:oxidoreductase activity"/>
    <property type="evidence" value="ECO:0007669"/>
    <property type="project" value="InterPro"/>
</dbReference>
<evidence type="ECO:0000313" key="2">
    <source>
        <dbReference type="EMBL" id="BBB31801.1"/>
    </source>
</evidence>
<reference evidence="2" key="1">
    <citation type="journal article" date="2012" name="Extremophiles">
        <title>Thermotomaculum hydrothermale gen. nov., sp. nov., a novel heterotrophic thermophile within the phylum Acidobacteria from a deep-sea hydrothermal vent chimney in the Southern Okinawa Trough.</title>
        <authorList>
            <person name="Izumi H."/>
            <person name="Nunoura T."/>
            <person name="Miyazaki M."/>
            <person name="Mino S."/>
            <person name="Toki T."/>
            <person name="Takai K."/>
            <person name="Sako Y."/>
            <person name="Sawabe T."/>
            <person name="Nakagawa S."/>
        </authorList>
    </citation>
    <scope>NUCLEOTIDE SEQUENCE [LARGE SCALE GENOMIC DNA]</scope>
    <source>
        <strain evidence="2">AC55</strain>
    </source>
</reference>
<feature type="domain" description="YHS" evidence="1">
    <location>
        <begin position="34"/>
        <end position="74"/>
    </location>
</feature>
<evidence type="ECO:0000313" key="3">
    <source>
        <dbReference type="Proteomes" id="UP000595564"/>
    </source>
</evidence>
<dbReference type="RefSeq" id="WP_201328133.1">
    <property type="nucleotide sequence ID" value="NZ_AP017470.1"/>
</dbReference>
<sequence length="195" mass="22990">MKKLLILTVVLGLIFGITSFAKSDKKLKPQTKCPICKMDINKNLYVDYKGKRIYFGCEGCPAEFMKNPDKYIKQMEEEGIELEKTPANAQKNETYMMNGCWMHTSANNQNSKVKNNKQMYMMDHCRNYMKNWDKKTMMEMHKKMMKMHNFDMSKCTCTAEMMKNGEMCNYCKSMMDKWMSTNQNNQNANSNKVKR</sequence>
<dbReference type="Pfam" id="PF04945">
    <property type="entry name" value="YHS"/>
    <property type="match status" value="1"/>
</dbReference>
<dbReference type="EMBL" id="AP017470">
    <property type="protein sequence ID" value="BBB31801.1"/>
    <property type="molecule type" value="Genomic_DNA"/>
</dbReference>
<organism evidence="2 3">
    <name type="scientific">Thermotomaculum hydrothermale</name>
    <dbReference type="NCBI Taxonomy" id="981385"/>
    <lineage>
        <taxon>Bacteria</taxon>
        <taxon>Pseudomonadati</taxon>
        <taxon>Acidobacteriota</taxon>
        <taxon>Holophagae</taxon>
        <taxon>Thermotomaculales</taxon>
        <taxon>Thermotomaculaceae</taxon>
        <taxon>Thermotomaculum</taxon>
    </lineage>
</organism>
<reference evidence="2" key="2">
    <citation type="submission" date="2016-05" db="EMBL/GenBank/DDBJ databases">
        <title>Complete genome sequence of Thermotomaculum hydrothermale AC55.</title>
        <authorList>
            <person name="Takaki Y."/>
            <person name="Izumi H."/>
            <person name="Nunoura T."/>
            <person name="Takai K."/>
            <person name="Nakagawa S."/>
        </authorList>
    </citation>
    <scope>NUCLEOTIDE SEQUENCE</scope>
    <source>
        <strain evidence="2">AC55</strain>
    </source>
</reference>
<protein>
    <recommendedName>
        <fullName evidence="1">YHS domain-containing protein</fullName>
    </recommendedName>
</protein>
<proteinExistence type="predicted"/>
<dbReference type="Proteomes" id="UP000595564">
    <property type="component" value="Chromosome"/>
</dbReference>
<dbReference type="KEGG" id="thyd:TTHT_0160"/>
<keyword evidence="3" id="KW-1185">Reference proteome</keyword>
<evidence type="ECO:0000259" key="1">
    <source>
        <dbReference type="Pfam" id="PF04945"/>
    </source>
</evidence>
<gene>
    <name evidence="2" type="ORF">TTHT_0160</name>
</gene>
<dbReference type="InterPro" id="IPR007029">
    <property type="entry name" value="YHS_dom"/>
</dbReference>
<dbReference type="AlphaFoldDB" id="A0A7R6SXS5"/>